<accession>A0A1Z4BMU8</accession>
<dbReference type="RefSeq" id="WP_088593702.1">
    <property type="nucleotide sequence ID" value="NZ_CP022022.1"/>
</dbReference>
<sequence>MRFYLLLIAFSFFFCSTQQQKSNKNTIEKAQKSNENEILKIKYFYVKPDIPINVGKVALERVEITKNRYLIYKENYNEGVQLKNSIIVDIPFNADSLFSSIPEAFLNNAKVYPFLNFKNSYNRSYERFLLFRQKDTIVWNIKYQLLPEDFVFYKNFKEFRLEQLRNKRIK</sequence>
<dbReference type="KEGG" id="capn:CBG49_05485"/>
<organism evidence="1 2">
    <name type="scientific">Capnocytophaga endodontalis</name>
    <dbReference type="NCBI Taxonomy" id="2708117"/>
    <lineage>
        <taxon>Bacteria</taxon>
        <taxon>Pseudomonadati</taxon>
        <taxon>Bacteroidota</taxon>
        <taxon>Flavobacteriia</taxon>
        <taxon>Flavobacteriales</taxon>
        <taxon>Flavobacteriaceae</taxon>
        <taxon>Capnocytophaga</taxon>
    </lineage>
</organism>
<reference evidence="2" key="1">
    <citation type="submission" date="2017-06" db="EMBL/GenBank/DDBJ databases">
        <title>Complete genome sequence of Capnocytophaga sp. KCOM 1579 (=ChDC OS43) isolated from a human refractory periapical abscess lesion.</title>
        <authorList>
            <person name="Kook J.-K."/>
            <person name="Park S.-N."/>
            <person name="Lim Y.K."/>
            <person name="Roh H."/>
        </authorList>
    </citation>
    <scope>NUCLEOTIDE SEQUENCE [LARGE SCALE GENOMIC DNA]</scope>
    <source>
        <strain evidence="2">ChDC OS43</strain>
    </source>
</reference>
<proteinExistence type="predicted"/>
<evidence type="ECO:0000313" key="2">
    <source>
        <dbReference type="Proteomes" id="UP000197007"/>
    </source>
</evidence>
<name>A0A1Z4BMU8_9FLAO</name>
<dbReference type="Proteomes" id="UP000197007">
    <property type="component" value="Chromosome"/>
</dbReference>
<protein>
    <submittedName>
        <fullName evidence="1">Uncharacterized protein</fullName>
    </submittedName>
</protein>
<dbReference type="AlphaFoldDB" id="A0A1Z4BMU8"/>
<keyword evidence="2" id="KW-1185">Reference proteome</keyword>
<dbReference type="EMBL" id="CP022022">
    <property type="protein sequence ID" value="ASF42567.1"/>
    <property type="molecule type" value="Genomic_DNA"/>
</dbReference>
<evidence type="ECO:0000313" key="1">
    <source>
        <dbReference type="EMBL" id="ASF42567.1"/>
    </source>
</evidence>
<gene>
    <name evidence="1" type="ORF">CBG49_05485</name>
</gene>